<evidence type="ECO:0000256" key="12">
    <source>
        <dbReference type="PIRNR" id="PIRNR000099"/>
    </source>
</evidence>
<feature type="binding site" evidence="11 14">
    <location>
        <position position="128"/>
    </location>
    <ligand>
        <name>NAD(+)</name>
        <dbReference type="ChEBI" id="CHEBI:57540"/>
    </ligand>
</feature>
<comment type="similarity">
    <text evidence="3 11 12 17">Belongs to the histidinol dehydrogenase family.</text>
</comment>
<dbReference type="HAMAP" id="MF_01024">
    <property type="entry name" value="HisD"/>
    <property type="match status" value="1"/>
</dbReference>
<evidence type="ECO:0000256" key="3">
    <source>
        <dbReference type="ARBA" id="ARBA00010178"/>
    </source>
</evidence>
<dbReference type="InterPro" id="IPR016161">
    <property type="entry name" value="Ald_DH/histidinol_DH"/>
</dbReference>
<evidence type="ECO:0000313" key="19">
    <source>
        <dbReference type="Proteomes" id="UP000740329"/>
    </source>
</evidence>
<organism evidence="18 19">
    <name type="scientific">Methanococcus voltae</name>
    <dbReference type="NCBI Taxonomy" id="2188"/>
    <lineage>
        <taxon>Archaea</taxon>
        <taxon>Methanobacteriati</taxon>
        <taxon>Methanobacteriota</taxon>
        <taxon>Methanomada group</taxon>
        <taxon>Methanococci</taxon>
        <taxon>Methanococcales</taxon>
        <taxon>Methanococcaceae</taxon>
        <taxon>Methanococcus</taxon>
    </lineage>
</organism>
<dbReference type="InterPro" id="IPR001692">
    <property type="entry name" value="Histidinol_DH_CS"/>
</dbReference>
<feature type="binding site" evidence="11 16">
    <location>
        <position position="260"/>
    </location>
    <ligand>
        <name>Zn(2+)</name>
        <dbReference type="ChEBI" id="CHEBI:29105"/>
    </ligand>
</feature>
<feature type="binding site" evidence="11 14">
    <location>
        <position position="189"/>
    </location>
    <ligand>
        <name>NAD(+)</name>
        <dbReference type="ChEBI" id="CHEBI:57540"/>
    </ligand>
</feature>
<feature type="binding site" evidence="11 15">
    <location>
        <position position="411"/>
    </location>
    <ligand>
        <name>substrate</name>
    </ligand>
</feature>
<feature type="binding site" evidence="11 15">
    <location>
        <position position="416"/>
    </location>
    <ligand>
        <name>substrate</name>
    </ligand>
</feature>
<evidence type="ECO:0000256" key="6">
    <source>
        <dbReference type="ARBA" id="ARBA00022723"/>
    </source>
</evidence>
<name>A0A8J7UUN2_METVO</name>
<dbReference type="PANTHER" id="PTHR21256">
    <property type="entry name" value="HISTIDINOL DEHYDROGENASE HDH"/>
    <property type="match status" value="1"/>
</dbReference>
<dbReference type="GO" id="GO:0008270">
    <property type="term" value="F:zinc ion binding"/>
    <property type="evidence" value="ECO:0007669"/>
    <property type="project" value="UniProtKB-UniRule"/>
</dbReference>
<dbReference type="FunFam" id="3.40.50.1980:FF:000001">
    <property type="entry name" value="Histidinol dehydrogenase"/>
    <property type="match status" value="1"/>
</dbReference>
<evidence type="ECO:0000256" key="13">
    <source>
        <dbReference type="PIRSR" id="PIRSR000099-1"/>
    </source>
</evidence>
<evidence type="ECO:0000256" key="14">
    <source>
        <dbReference type="PIRSR" id="PIRSR000099-2"/>
    </source>
</evidence>
<dbReference type="GO" id="GO:0005737">
    <property type="term" value="C:cytoplasm"/>
    <property type="evidence" value="ECO:0007669"/>
    <property type="project" value="TreeGrafter"/>
</dbReference>
<dbReference type="Gene3D" id="1.20.5.1300">
    <property type="match status" value="1"/>
</dbReference>
<dbReference type="UniPathway" id="UPA00031">
    <property type="reaction ID" value="UER00014"/>
</dbReference>
<dbReference type="EC" id="1.1.1.23" evidence="4 11"/>
<evidence type="ECO:0000256" key="2">
    <source>
        <dbReference type="ARBA" id="ARBA00004940"/>
    </source>
</evidence>
<dbReference type="PIRSF" id="PIRSF000099">
    <property type="entry name" value="Histidinol_dh"/>
    <property type="match status" value="1"/>
</dbReference>
<dbReference type="PANTHER" id="PTHR21256:SF2">
    <property type="entry name" value="HISTIDINE BIOSYNTHESIS TRIFUNCTIONAL PROTEIN"/>
    <property type="match status" value="1"/>
</dbReference>
<keyword evidence="8 11" id="KW-0560">Oxidoreductase</keyword>
<keyword evidence="11 12" id="KW-0520">NAD</keyword>
<dbReference type="PROSITE" id="PS00611">
    <property type="entry name" value="HISOL_DEHYDROGENASE"/>
    <property type="match status" value="1"/>
</dbReference>
<dbReference type="Proteomes" id="UP000740329">
    <property type="component" value="Unassembled WGS sequence"/>
</dbReference>
<evidence type="ECO:0000256" key="1">
    <source>
        <dbReference type="ARBA" id="ARBA00003850"/>
    </source>
</evidence>
<feature type="binding site" evidence="11 16">
    <location>
        <position position="357"/>
    </location>
    <ligand>
        <name>Zn(2+)</name>
        <dbReference type="ChEBI" id="CHEBI:29105"/>
    </ligand>
</feature>
<feature type="binding site" evidence="11 15">
    <location>
        <position position="257"/>
    </location>
    <ligand>
        <name>substrate</name>
    </ligand>
</feature>
<feature type="binding site" evidence="11 15">
    <location>
        <position position="357"/>
    </location>
    <ligand>
        <name>substrate</name>
    </ligand>
</feature>
<reference evidence="18" key="1">
    <citation type="submission" date="2021-03" db="EMBL/GenBank/DDBJ databases">
        <title>Genomic Encyclopedia of Type Strains, Phase IV (KMG-V): Genome sequencing to study the core and pangenomes of soil and plant-associated prokaryotes.</title>
        <authorList>
            <person name="Whitman W."/>
        </authorList>
    </citation>
    <scope>NUCLEOTIDE SEQUENCE</scope>
    <source>
        <strain evidence="18">C4</strain>
    </source>
</reference>
<evidence type="ECO:0000256" key="7">
    <source>
        <dbReference type="ARBA" id="ARBA00022833"/>
    </source>
</evidence>
<proteinExistence type="inferred from homology"/>
<feature type="active site" description="Proton acceptor" evidence="11 13">
    <location>
        <position position="324"/>
    </location>
</feature>
<feature type="binding site" evidence="11 14">
    <location>
        <position position="212"/>
    </location>
    <ligand>
        <name>NAD(+)</name>
        <dbReference type="ChEBI" id="CHEBI:57540"/>
    </ligand>
</feature>
<dbReference type="AlphaFoldDB" id="A0A8J7UUN2"/>
<dbReference type="SUPFAM" id="SSF53720">
    <property type="entry name" value="ALDH-like"/>
    <property type="match status" value="1"/>
</dbReference>
<evidence type="ECO:0000256" key="8">
    <source>
        <dbReference type="ARBA" id="ARBA00023002"/>
    </source>
</evidence>
<keyword evidence="7 11" id="KW-0862">Zinc</keyword>
<feature type="binding site" evidence="11 15">
    <location>
        <position position="260"/>
    </location>
    <ligand>
        <name>substrate</name>
    </ligand>
</feature>
<evidence type="ECO:0000256" key="4">
    <source>
        <dbReference type="ARBA" id="ARBA00012965"/>
    </source>
</evidence>
<feature type="binding site" evidence="11 15">
    <location>
        <position position="324"/>
    </location>
    <ligand>
        <name>substrate</name>
    </ligand>
</feature>
<feature type="active site" description="Proton acceptor" evidence="11 13">
    <location>
        <position position="323"/>
    </location>
</feature>
<dbReference type="GO" id="GO:0004399">
    <property type="term" value="F:histidinol dehydrogenase activity"/>
    <property type="evidence" value="ECO:0007669"/>
    <property type="project" value="UniProtKB-UniRule"/>
</dbReference>
<dbReference type="NCBIfam" id="TIGR00069">
    <property type="entry name" value="hisD"/>
    <property type="match status" value="1"/>
</dbReference>
<dbReference type="Gene3D" id="3.40.50.1980">
    <property type="entry name" value="Nitrogenase molybdenum iron protein domain"/>
    <property type="match status" value="2"/>
</dbReference>
<keyword evidence="9 11" id="KW-0368">Histidine biosynthesis</keyword>
<dbReference type="FunFam" id="3.40.50.1980:FF:000026">
    <property type="entry name" value="Histidinol dehydrogenase"/>
    <property type="match status" value="1"/>
</dbReference>
<comment type="catalytic activity">
    <reaction evidence="10 11 12">
        <text>L-histidinol + 2 NAD(+) + H2O = L-histidine + 2 NADH + 3 H(+)</text>
        <dbReference type="Rhea" id="RHEA:20641"/>
        <dbReference type="ChEBI" id="CHEBI:15377"/>
        <dbReference type="ChEBI" id="CHEBI:15378"/>
        <dbReference type="ChEBI" id="CHEBI:57540"/>
        <dbReference type="ChEBI" id="CHEBI:57595"/>
        <dbReference type="ChEBI" id="CHEBI:57699"/>
        <dbReference type="ChEBI" id="CHEBI:57945"/>
        <dbReference type="EC" id="1.1.1.23"/>
    </reaction>
</comment>
<comment type="cofactor">
    <cofactor evidence="11 16">
        <name>Zn(2+)</name>
        <dbReference type="ChEBI" id="CHEBI:29105"/>
    </cofactor>
    <text evidence="11 16">Binds 1 zinc ion per subunit.</text>
</comment>
<feature type="binding site" evidence="11 16">
    <location>
        <position position="257"/>
    </location>
    <ligand>
        <name>Zn(2+)</name>
        <dbReference type="ChEBI" id="CHEBI:29105"/>
    </ligand>
</feature>
<dbReference type="CDD" id="cd06572">
    <property type="entry name" value="Histidinol_dh"/>
    <property type="match status" value="1"/>
</dbReference>
<evidence type="ECO:0000256" key="10">
    <source>
        <dbReference type="ARBA" id="ARBA00049489"/>
    </source>
</evidence>
<evidence type="ECO:0000256" key="17">
    <source>
        <dbReference type="RuleBase" id="RU004175"/>
    </source>
</evidence>
<dbReference type="EMBL" id="JAGGMV010000002">
    <property type="protein sequence ID" value="MBP2201511.1"/>
    <property type="molecule type" value="Genomic_DNA"/>
</dbReference>
<evidence type="ECO:0000256" key="15">
    <source>
        <dbReference type="PIRSR" id="PIRSR000099-3"/>
    </source>
</evidence>
<keyword evidence="11 12" id="KW-0028">Amino-acid biosynthesis</keyword>
<comment type="caution">
    <text evidence="18">The sequence shown here is derived from an EMBL/GenBank/DDBJ whole genome shotgun (WGS) entry which is preliminary data.</text>
</comment>
<keyword evidence="6 11" id="KW-0479">Metal-binding</keyword>
<dbReference type="PRINTS" id="PR00083">
    <property type="entry name" value="HOLDHDRGNASE"/>
</dbReference>
<accession>A0A8J7UUN2</accession>
<comment type="function">
    <text evidence="1 11 12">Catalyzes the sequential NAD-dependent oxidations of L-histidinol to L-histidinaldehyde and then to L-histidine.</text>
</comment>
<protein>
    <recommendedName>
        <fullName evidence="5 11">Histidinol dehydrogenase</fullName>
        <shortName evidence="11 12">HDH</shortName>
        <ecNumber evidence="4 11">1.1.1.23</ecNumber>
    </recommendedName>
</protein>
<dbReference type="GO" id="GO:0000105">
    <property type="term" value="P:L-histidine biosynthetic process"/>
    <property type="evidence" value="ECO:0007669"/>
    <property type="project" value="UniProtKB-UniRule"/>
</dbReference>
<feature type="binding site" evidence="11 15">
    <location>
        <position position="235"/>
    </location>
    <ligand>
        <name>substrate</name>
    </ligand>
</feature>
<feature type="binding site" evidence="11 16">
    <location>
        <position position="416"/>
    </location>
    <ligand>
        <name>Zn(2+)</name>
        <dbReference type="ChEBI" id="CHEBI:29105"/>
    </ligand>
</feature>
<gene>
    <name evidence="11" type="primary">hisD</name>
    <name evidence="18" type="ORF">J3E07_000923</name>
</gene>
<evidence type="ECO:0000256" key="16">
    <source>
        <dbReference type="PIRSR" id="PIRSR000099-4"/>
    </source>
</evidence>
<evidence type="ECO:0000256" key="11">
    <source>
        <dbReference type="HAMAP-Rule" id="MF_01024"/>
    </source>
</evidence>
<evidence type="ECO:0000313" key="18">
    <source>
        <dbReference type="EMBL" id="MBP2201511.1"/>
    </source>
</evidence>
<dbReference type="Pfam" id="PF00815">
    <property type="entry name" value="Histidinol_dh"/>
    <property type="match status" value="1"/>
</dbReference>
<dbReference type="InterPro" id="IPR012131">
    <property type="entry name" value="Hstdl_DH"/>
</dbReference>
<evidence type="ECO:0000256" key="5">
    <source>
        <dbReference type="ARBA" id="ARBA00016531"/>
    </source>
</evidence>
<evidence type="ECO:0000256" key="9">
    <source>
        <dbReference type="ARBA" id="ARBA00023102"/>
    </source>
</evidence>
<comment type="pathway">
    <text evidence="2 11 12">Amino-acid biosynthesis; L-histidine biosynthesis; L-histidine from 5-phospho-alpha-D-ribose 1-diphosphate: step 9/9.</text>
</comment>
<dbReference type="GO" id="GO:0051287">
    <property type="term" value="F:NAD binding"/>
    <property type="evidence" value="ECO:0007669"/>
    <property type="project" value="InterPro"/>
</dbReference>
<sequence length="425" mass="46524">MIIFKKIDDLNEEEIQKIMDRNKTNMDNILPIVGDILKNVRENKDSALKEYTKKFDGVDIENFRVTKEEIETAYENVDSKVVCSLEQAHENIYEFHKAQLDNLKEWALEKDGISTGQIIRPIEKAGCYVPGGKAFYPSSVLMTTIPAKVAGVKEVVVTSPPNGTKGNYATLVASDICKVDSIFKLGGAQAIASLAYGTESIPKVDIIVGPGNIFVTTAKKLVYGEVAIDFPAGPSEVLIICDEETNVDYVALDFLAQAEHDPNASCVITTTSEDKAVEIKNRIIETAQNAKRKEIIVKALENSAIVYGSLDQCIDLSNEYAPEHLEIMTKNPREVLKYINNAGSIFLGHYAPVPVGDYASGTNHVLPTSGCAKMYSGLSVETFIKKPTVQELTRDGLKSIADVVTTIAEAEGLYNHAEAIKGRLK</sequence>
<dbReference type="InterPro" id="IPR022695">
    <property type="entry name" value="Histidinol_DH_monofunct"/>
</dbReference>